<evidence type="ECO:0000256" key="2">
    <source>
        <dbReference type="SAM" id="MobiDB-lite"/>
    </source>
</evidence>
<feature type="region of interest" description="Disordered" evidence="2">
    <location>
        <begin position="1"/>
        <end position="37"/>
    </location>
</feature>
<dbReference type="AlphaFoldDB" id="A0A0L0V0V3"/>
<evidence type="ECO:0000259" key="3">
    <source>
        <dbReference type="Pfam" id="PF12539"/>
    </source>
</evidence>
<dbReference type="InterPro" id="IPR038608">
    <property type="entry name" value="Csm1/Pcs1_C_sf"/>
</dbReference>
<feature type="region of interest" description="Disordered" evidence="2">
    <location>
        <begin position="270"/>
        <end position="296"/>
    </location>
</feature>
<dbReference type="Proteomes" id="UP000054564">
    <property type="component" value="Unassembled WGS sequence"/>
</dbReference>
<evidence type="ECO:0000313" key="4">
    <source>
        <dbReference type="EMBL" id="KNE92816.1"/>
    </source>
</evidence>
<dbReference type="GO" id="GO:0005730">
    <property type="term" value="C:nucleolus"/>
    <property type="evidence" value="ECO:0007669"/>
    <property type="project" value="TreeGrafter"/>
</dbReference>
<feature type="domain" description="Monopolin complex subunit Csm1/Pcs1 C-terminal" evidence="3">
    <location>
        <begin position="311"/>
        <end position="392"/>
    </location>
</feature>
<dbReference type="EMBL" id="AJIL01000153">
    <property type="protein sequence ID" value="KNE92816.1"/>
    <property type="molecule type" value="Genomic_DNA"/>
</dbReference>
<dbReference type="InterPro" id="IPR040349">
    <property type="entry name" value="Csm1/Pcs1"/>
</dbReference>
<feature type="compositionally biased region" description="Acidic residues" evidence="2">
    <location>
        <begin position="15"/>
        <end position="26"/>
    </location>
</feature>
<dbReference type="GO" id="GO:0033551">
    <property type="term" value="C:monopolin complex"/>
    <property type="evidence" value="ECO:0007669"/>
    <property type="project" value="InterPro"/>
</dbReference>
<keyword evidence="1" id="KW-0175">Coiled coil</keyword>
<feature type="region of interest" description="Disordered" evidence="2">
    <location>
        <begin position="200"/>
        <end position="223"/>
    </location>
</feature>
<feature type="compositionally biased region" description="Polar residues" evidence="2">
    <location>
        <begin position="28"/>
        <end position="37"/>
    </location>
</feature>
<dbReference type="GO" id="GO:0051315">
    <property type="term" value="P:attachment of mitotic spindle microtubules to kinetochore"/>
    <property type="evidence" value="ECO:0007669"/>
    <property type="project" value="TreeGrafter"/>
</dbReference>
<accession>A0A0L0V0V3</accession>
<dbReference type="OrthoDB" id="2431049at2759"/>
<keyword evidence="5" id="KW-1185">Reference proteome</keyword>
<evidence type="ECO:0000256" key="1">
    <source>
        <dbReference type="SAM" id="Coils"/>
    </source>
</evidence>
<gene>
    <name evidence="4" type="ORF">PSTG_13797</name>
</gene>
<dbReference type="InterPro" id="IPR020981">
    <property type="entry name" value="Csm1/Pcs1_C"/>
</dbReference>
<dbReference type="PANTHER" id="PTHR28006">
    <property type="entry name" value="MONOPOLIN COMPLEX SUBUNIT CSM1"/>
    <property type="match status" value="1"/>
</dbReference>
<feature type="compositionally biased region" description="Basic and acidic residues" evidence="2">
    <location>
        <begin position="207"/>
        <end position="221"/>
    </location>
</feature>
<reference evidence="5" key="1">
    <citation type="submission" date="2014-03" db="EMBL/GenBank/DDBJ databases">
        <title>The Genome Sequence of Puccinia striiformis f. sp. tritici PST-78.</title>
        <authorList>
            <consortium name="The Broad Institute Genome Sequencing Platform"/>
            <person name="Cuomo C."/>
            <person name="Hulbert S."/>
            <person name="Chen X."/>
            <person name="Walker B."/>
            <person name="Young S.K."/>
            <person name="Zeng Q."/>
            <person name="Gargeya S."/>
            <person name="Fitzgerald M."/>
            <person name="Haas B."/>
            <person name="Abouelleil A."/>
            <person name="Alvarado L."/>
            <person name="Arachchi H.M."/>
            <person name="Berlin A.M."/>
            <person name="Chapman S.B."/>
            <person name="Goldberg J."/>
            <person name="Griggs A."/>
            <person name="Gujja S."/>
            <person name="Hansen M."/>
            <person name="Howarth C."/>
            <person name="Imamovic A."/>
            <person name="Larimer J."/>
            <person name="McCowan C."/>
            <person name="Montmayeur A."/>
            <person name="Murphy C."/>
            <person name="Neiman D."/>
            <person name="Pearson M."/>
            <person name="Priest M."/>
            <person name="Roberts A."/>
            <person name="Saif S."/>
            <person name="Shea T."/>
            <person name="Sisk P."/>
            <person name="Sykes S."/>
            <person name="Wortman J."/>
            <person name="Nusbaum C."/>
            <person name="Birren B."/>
        </authorList>
    </citation>
    <scope>NUCLEOTIDE SEQUENCE [LARGE SCALE GENOMIC DNA]</scope>
    <source>
        <strain evidence="5">race PST-78</strain>
    </source>
</reference>
<dbReference type="PANTHER" id="PTHR28006:SF1">
    <property type="entry name" value="MONOPOLIN COMPLEX SUBUNIT CSM1"/>
    <property type="match status" value="1"/>
</dbReference>
<dbReference type="GO" id="GO:0045144">
    <property type="term" value="P:meiotic sister chromatid segregation"/>
    <property type="evidence" value="ECO:0007669"/>
    <property type="project" value="TreeGrafter"/>
</dbReference>
<dbReference type="GO" id="GO:0072686">
    <property type="term" value="C:mitotic spindle"/>
    <property type="evidence" value="ECO:0007669"/>
    <property type="project" value="TreeGrafter"/>
</dbReference>
<dbReference type="Pfam" id="PF12539">
    <property type="entry name" value="Csm1"/>
    <property type="match status" value="1"/>
</dbReference>
<name>A0A0L0V0V3_9BASI</name>
<protein>
    <recommendedName>
        <fullName evidence="3">Monopolin complex subunit Csm1/Pcs1 C-terminal domain-containing protein</fullName>
    </recommendedName>
</protein>
<feature type="coiled-coil region" evidence="1">
    <location>
        <begin position="101"/>
        <end position="131"/>
    </location>
</feature>
<sequence length="411" mass="46957">MKKKNKPNARHKEQEEELIQQSEEENSALKTKTSLQSSNNLDLTQKVARLLSQEPLSIPTNTIPPSINLNQPALTTFDPLDFNQGINSLIEEKVGIFGEKIKLYQNQIGQLRKEIETKDQLLDEIKKIRQTDAEELLEKYKQIAETRYAGLLKLQKIQEDALNESRDKVIELSAKLSRVYSGEEERDRIRLEEEKQSLIQSNQQLKAAHDAQRKRRKEAERMAQQAATLAQENVQDQLNEANDEVKTLKKMLATETENSKSMINQINQLRSNASSSSATNHHSNHNNGNSNNSSNQLSNEKVIEDLKNRLSIIGDFTGLEILSSTPDLAKRKGTIYECIFADIVDRGFALHFKIQVHPDETCSYTPALDPERDLATIKITPDFLRQFVRFPTKACAHVYWKLFQAFNLQDT</sequence>
<proteinExistence type="predicted"/>
<dbReference type="GO" id="GO:0034506">
    <property type="term" value="C:chromosome, centromeric core domain"/>
    <property type="evidence" value="ECO:0007669"/>
    <property type="project" value="TreeGrafter"/>
</dbReference>
<evidence type="ECO:0000313" key="5">
    <source>
        <dbReference type="Proteomes" id="UP000054564"/>
    </source>
</evidence>
<dbReference type="CDD" id="cd23787">
    <property type="entry name" value="RWD_CSM1"/>
    <property type="match status" value="1"/>
</dbReference>
<organism evidence="4 5">
    <name type="scientific">Puccinia striiformis f. sp. tritici PST-78</name>
    <dbReference type="NCBI Taxonomy" id="1165861"/>
    <lineage>
        <taxon>Eukaryota</taxon>
        <taxon>Fungi</taxon>
        <taxon>Dikarya</taxon>
        <taxon>Basidiomycota</taxon>
        <taxon>Pucciniomycotina</taxon>
        <taxon>Pucciniomycetes</taxon>
        <taxon>Pucciniales</taxon>
        <taxon>Pucciniaceae</taxon>
        <taxon>Puccinia</taxon>
    </lineage>
</organism>
<feature type="compositionally biased region" description="Low complexity" evidence="2">
    <location>
        <begin position="271"/>
        <end position="296"/>
    </location>
</feature>
<comment type="caution">
    <text evidence="4">The sequence shown here is derived from an EMBL/GenBank/DDBJ whole genome shotgun (WGS) entry which is preliminary data.</text>
</comment>
<dbReference type="Gene3D" id="3.90.1150.80">
    <property type="match status" value="1"/>
</dbReference>
<dbReference type="GO" id="GO:1990644">
    <property type="term" value="F:microtubule site clamp"/>
    <property type="evidence" value="ECO:0007669"/>
    <property type="project" value="TreeGrafter"/>
</dbReference>